<feature type="region of interest" description="Disordered" evidence="1">
    <location>
        <begin position="344"/>
        <end position="463"/>
    </location>
</feature>
<dbReference type="OrthoDB" id="3029516at2759"/>
<dbReference type="OMA" id="ITYNTIR"/>
<feature type="compositionally biased region" description="Basic and acidic residues" evidence="1">
    <location>
        <begin position="129"/>
        <end position="146"/>
    </location>
</feature>
<dbReference type="EMBL" id="KZ293722">
    <property type="protein sequence ID" value="PBK82033.1"/>
    <property type="molecule type" value="Genomic_DNA"/>
</dbReference>
<organism evidence="2 3">
    <name type="scientific">Armillaria gallica</name>
    <name type="common">Bulbous honey fungus</name>
    <name type="synonym">Armillaria bulbosa</name>
    <dbReference type="NCBI Taxonomy" id="47427"/>
    <lineage>
        <taxon>Eukaryota</taxon>
        <taxon>Fungi</taxon>
        <taxon>Dikarya</taxon>
        <taxon>Basidiomycota</taxon>
        <taxon>Agaricomycotina</taxon>
        <taxon>Agaricomycetes</taxon>
        <taxon>Agaricomycetidae</taxon>
        <taxon>Agaricales</taxon>
        <taxon>Marasmiineae</taxon>
        <taxon>Physalacriaceae</taxon>
        <taxon>Armillaria</taxon>
    </lineage>
</organism>
<evidence type="ECO:0000313" key="3">
    <source>
        <dbReference type="Proteomes" id="UP000217790"/>
    </source>
</evidence>
<dbReference type="AlphaFoldDB" id="A0A2H3D128"/>
<evidence type="ECO:0000256" key="1">
    <source>
        <dbReference type="SAM" id="MobiDB-lite"/>
    </source>
</evidence>
<gene>
    <name evidence="2" type="ORF">ARMGADRAFT_1038918</name>
</gene>
<reference evidence="3" key="1">
    <citation type="journal article" date="2017" name="Nat. Ecol. Evol.">
        <title>Genome expansion and lineage-specific genetic innovations in the forest pathogenic fungi Armillaria.</title>
        <authorList>
            <person name="Sipos G."/>
            <person name="Prasanna A.N."/>
            <person name="Walter M.C."/>
            <person name="O'Connor E."/>
            <person name="Balint B."/>
            <person name="Krizsan K."/>
            <person name="Kiss B."/>
            <person name="Hess J."/>
            <person name="Varga T."/>
            <person name="Slot J."/>
            <person name="Riley R."/>
            <person name="Boka B."/>
            <person name="Rigling D."/>
            <person name="Barry K."/>
            <person name="Lee J."/>
            <person name="Mihaltcheva S."/>
            <person name="LaButti K."/>
            <person name="Lipzen A."/>
            <person name="Waldron R."/>
            <person name="Moloney N.M."/>
            <person name="Sperisen C."/>
            <person name="Kredics L."/>
            <person name="Vagvoelgyi C."/>
            <person name="Patrignani A."/>
            <person name="Fitzpatrick D."/>
            <person name="Nagy I."/>
            <person name="Doyle S."/>
            <person name="Anderson J.B."/>
            <person name="Grigoriev I.V."/>
            <person name="Gueldener U."/>
            <person name="Muensterkoetter M."/>
            <person name="Nagy L.G."/>
        </authorList>
    </citation>
    <scope>NUCLEOTIDE SEQUENCE [LARGE SCALE GENOMIC DNA]</scope>
    <source>
        <strain evidence="3">Ar21-2</strain>
    </source>
</reference>
<feature type="compositionally biased region" description="Polar residues" evidence="1">
    <location>
        <begin position="362"/>
        <end position="372"/>
    </location>
</feature>
<dbReference type="InParanoid" id="A0A2H3D128"/>
<feature type="region of interest" description="Disordered" evidence="1">
    <location>
        <begin position="118"/>
        <end position="210"/>
    </location>
</feature>
<name>A0A2H3D128_ARMGA</name>
<evidence type="ECO:0000313" key="2">
    <source>
        <dbReference type="EMBL" id="PBK82033.1"/>
    </source>
</evidence>
<protein>
    <submittedName>
        <fullName evidence="2">Uncharacterized protein</fullName>
    </submittedName>
</protein>
<sequence>MKISEFNGLFDFLWPLFNIEKHGRMRLHDIRRLLEANTDLLVSVIESACQDSGTPKSDFLYDLVYTCERILKELEPADHSEDFGEWELFMNEHSNHDLLKEDSNFALPEATKPVCGKKCQAEQELQDQDASRDEDPNAHFPGRDNKASSSISATAKNSKPKISTKPKFEDASTIEEVSDTTTTEVQPRKQIKTQTGSVKEEPATAKGKSSRAMCAQVPMPVHKDEYQSLLKAPPMVGANIAVLARLGGRAYALSMLSLRRDIHTAFDRASASLQVFETTANTAAQASLHYQSKLYEALCITYNTIRSEGADTLKGIVFQDPDILAELKTILDTFDNPELSVAQPLVKEPTPPPIHCSKPGPSKSSEFAQQVEVTLHSGGEESDRDSHSSVIGSLLEPSGHDSDSDQNSSAPVPDPDALVDELAADPGLRDMNQDLEPELWVANSPQRTCKKKSPKKRCSAARL</sequence>
<proteinExistence type="predicted"/>
<feature type="compositionally biased region" description="Basic and acidic residues" evidence="1">
    <location>
        <begin position="378"/>
        <end position="387"/>
    </location>
</feature>
<keyword evidence="3" id="KW-1185">Reference proteome</keyword>
<dbReference type="Proteomes" id="UP000217790">
    <property type="component" value="Unassembled WGS sequence"/>
</dbReference>
<feature type="compositionally biased region" description="Basic residues" evidence="1">
    <location>
        <begin position="448"/>
        <end position="463"/>
    </location>
</feature>
<feature type="compositionally biased region" description="Polar residues" evidence="1">
    <location>
        <begin position="147"/>
        <end position="157"/>
    </location>
</feature>
<accession>A0A2H3D128</accession>